<feature type="domain" description="Rieske" evidence="9">
    <location>
        <begin position="52"/>
        <end position="159"/>
    </location>
</feature>
<dbReference type="Pfam" id="PF00355">
    <property type="entry name" value="Rieske"/>
    <property type="match status" value="1"/>
</dbReference>
<keyword evidence="7" id="KW-0411">Iron-sulfur</keyword>
<accession>A0ABT6QI84</accession>
<evidence type="ECO:0000256" key="4">
    <source>
        <dbReference type="ARBA" id="ARBA00022797"/>
    </source>
</evidence>
<dbReference type="GO" id="GO:0051213">
    <property type="term" value="F:dioxygenase activity"/>
    <property type="evidence" value="ECO:0007669"/>
    <property type="project" value="UniProtKB-KW"/>
</dbReference>
<proteinExistence type="predicted"/>
<dbReference type="Gene3D" id="3.90.380.10">
    <property type="entry name" value="Naphthalene 1,2-dioxygenase Alpha Subunit, Chain A, domain 1"/>
    <property type="match status" value="1"/>
</dbReference>
<keyword evidence="8" id="KW-0520">NAD</keyword>
<dbReference type="EMBL" id="JARBWL010000001">
    <property type="protein sequence ID" value="MDI2590596.1"/>
    <property type="molecule type" value="Genomic_DNA"/>
</dbReference>
<dbReference type="Pfam" id="PF00848">
    <property type="entry name" value="Ring_hydroxyl_A"/>
    <property type="match status" value="1"/>
</dbReference>
<keyword evidence="5" id="KW-0560">Oxidoreductase</keyword>
<dbReference type="InterPro" id="IPR015881">
    <property type="entry name" value="ARHD_Rieske_2Fe_2S"/>
</dbReference>
<dbReference type="SUPFAM" id="SSF50022">
    <property type="entry name" value="ISP domain"/>
    <property type="match status" value="1"/>
</dbReference>
<keyword evidence="4" id="KW-0058">Aromatic hydrocarbons catabolism</keyword>
<keyword evidence="6" id="KW-0408">Iron</keyword>
<evidence type="ECO:0000256" key="2">
    <source>
        <dbReference type="ARBA" id="ARBA00022714"/>
    </source>
</evidence>
<evidence type="ECO:0000256" key="5">
    <source>
        <dbReference type="ARBA" id="ARBA00023002"/>
    </source>
</evidence>
<evidence type="ECO:0000256" key="6">
    <source>
        <dbReference type="ARBA" id="ARBA00023004"/>
    </source>
</evidence>
<dbReference type="Proteomes" id="UP001159100">
    <property type="component" value="Unassembled WGS sequence"/>
</dbReference>
<dbReference type="CDD" id="cd03469">
    <property type="entry name" value="Rieske_RO_Alpha_N"/>
    <property type="match status" value="1"/>
</dbReference>
<dbReference type="PROSITE" id="PS00570">
    <property type="entry name" value="RING_HYDROXYL_ALPHA"/>
    <property type="match status" value="1"/>
</dbReference>
<comment type="caution">
    <text evidence="10">The sequence shown here is derived from an EMBL/GenBank/DDBJ whole genome shotgun (WGS) entry which is preliminary data.</text>
</comment>
<evidence type="ECO:0000256" key="7">
    <source>
        <dbReference type="ARBA" id="ARBA00023014"/>
    </source>
</evidence>
<keyword evidence="2" id="KW-0001">2Fe-2S</keyword>
<dbReference type="PRINTS" id="PR00090">
    <property type="entry name" value="RNGDIOXGNASE"/>
</dbReference>
<comment type="cofactor">
    <cofactor evidence="1">
        <name>Fe cation</name>
        <dbReference type="ChEBI" id="CHEBI:24875"/>
    </cofactor>
</comment>
<dbReference type="PANTHER" id="PTHR43756:SF5">
    <property type="entry name" value="CHOLINE MONOOXYGENASE, CHLOROPLASTIC"/>
    <property type="match status" value="1"/>
</dbReference>
<dbReference type="InterPro" id="IPR036922">
    <property type="entry name" value="Rieske_2Fe-2S_sf"/>
</dbReference>
<organism evidence="10 11">
    <name type="scientific">Pseudomonas fungipugnans</name>
    <dbReference type="NCBI Taxonomy" id="3024217"/>
    <lineage>
        <taxon>Bacteria</taxon>
        <taxon>Pseudomonadati</taxon>
        <taxon>Pseudomonadota</taxon>
        <taxon>Gammaproteobacteria</taxon>
        <taxon>Pseudomonadales</taxon>
        <taxon>Pseudomonadaceae</taxon>
        <taxon>Pseudomonas</taxon>
    </lineage>
</organism>
<evidence type="ECO:0000256" key="1">
    <source>
        <dbReference type="ARBA" id="ARBA00001962"/>
    </source>
</evidence>
<evidence type="ECO:0000256" key="3">
    <source>
        <dbReference type="ARBA" id="ARBA00022723"/>
    </source>
</evidence>
<evidence type="ECO:0000313" key="10">
    <source>
        <dbReference type="EMBL" id="MDI2590596.1"/>
    </source>
</evidence>
<dbReference type="SUPFAM" id="SSF55961">
    <property type="entry name" value="Bet v1-like"/>
    <property type="match status" value="1"/>
</dbReference>
<protein>
    <submittedName>
        <fullName evidence="10">Aromatic ring-hydroxylating dioxygenase subunit alpha</fullName>
    </submittedName>
</protein>
<name>A0ABT6QI84_9PSED</name>
<dbReference type="Gene3D" id="2.102.10.10">
    <property type="entry name" value="Rieske [2Fe-2S] iron-sulphur domain"/>
    <property type="match status" value="1"/>
</dbReference>
<keyword evidence="11" id="KW-1185">Reference proteome</keyword>
<sequence>MSDNTSILFNSRTAMFDNVRKNFLEAESLPPACYKDKDFFNAEVDNIFLKSWLFIGRAEKLPTPLAYFVVDILNESVLVTRNEEGKIQAFQNFCRHRGARLLDGHGVAKQIRCPYHNWGYSHNGDLVGAPDMKRTEHFSKAENGLLKIRLESWAGFLFINFDTDAVPLLDYLGDLPQTLEKYDLANMHCIKEIDHSVACNWKLYTEVDMEDYHAPTVHPLSIGQQVFPRQPSNGEYETTFYECPKTVSVMSTDHGPVFPHIEGLSGKAATGTYFTMIYPGFFLVTTLDSCWWINKIPVDETHTAVGVGYCFPKTTVARDDFEAISSRYIERWDMVIDEDNKICERHQRGINSRWSLPGRLSFHEEVVNVMNNWVLDRVLPQESATDVHS</sequence>
<dbReference type="InterPro" id="IPR015879">
    <property type="entry name" value="Ring_hydroxy_dOase_asu_C_dom"/>
</dbReference>
<dbReference type="InterPro" id="IPR001663">
    <property type="entry name" value="Rng_hydr_dOase-A"/>
</dbReference>
<keyword evidence="10" id="KW-0223">Dioxygenase</keyword>
<keyword evidence="3" id="KW-0479">Metal-binding</keyword>
<evidence type="ECO:0000313" key="11">
    <source>
        <dbReference type="Proteomes" id="UP001159100"/>
    </source>
</evidence>
<reference evidence="10 11" key="1">
    <citation type="submission" date="2023-02" db="EMBL/GenBank/DDBJ databases">
        <title>Pseudomonas chrutzelriedensis sp. nov., a potently antifungal strain isolated from moss.</title>
        <authorList>
            <person name="Schnyder A."/>
            <person name="Kalawong R."/>
            <person name="Eberl L."/>
            <person name="Agnoli K."/>
        </authorList>
    </citation>
    <scope>NUCLEOTIDE SEQUENCE [LARGE SCALE GENOMIC DNA]</scope>
    <source>
        <strain evidence="10 11">681</strain>
    </source>
</reference>
<dbReference type="PROSITE" id="PS51296">
    <property type="entry name" value="RIESKE"/>
    <property type="match status" value="1"/>
</dbReference>
<dbReference type="RefSeq" id="WP_282315130.1">
    <property type="nucleotide sequence ID" value="NZ_JARBWL010000001.1"/>
</dbReference>
<evidence type="ECO:0000256" key="8">
    <source>
        <dbReference type="ARBA" id="ARBA00023027"/>
    </source>
</evidence>
<dbReference type="InterPro" id="IPR017941">
    <property type="entry name" value="Rieske_2Fe-2S"/>
</dbReference>
<dbReference type="PANTHER" id="PTHR43756">
    <property type="entry name" value="CHOLINE MONOOXYGENASE, CHLOROPLASTIC"/>
    <property type="match status" value="1"/>
</dbReference>
<gene>
    <name evidence="10" type="ORF">POF45_03995</name>
</gene>
<evidence type="ECO:0000259" key="9">
    <source>
        <dbReference type="PROSITE" id="PS51296"/>
    </source>
</evidence>
<dbReference type="CDD" id="cd00680">
    <property type="entry name" value="RHO_alpha_C"/>
    <property type="match status" value="1"/>
</dbReference>